<dbReference type="EC" id="2.7.13.3" evidence="3"/>
<dbReference type="Gene3D" id="3.40.50.2300">
    <property type="match status" value="2"/>
</dbReference>
<dbReference type="KEGG" id="cmp:Cha6605_2360"/>
<keyword evidence="7" id="KW-0808">Transferase</keyword>
<feature type="modified residue" description="4-aspartylphosphate" evidence="16">
    <location>
        <position position="575"/>
    </location>
</feature>
<dbReference type="InterPro" id="IPR003594">
    <property type="entry name" value="HATPase_dom"/>
</dbReference>
<evidence type="ECO:0000256" key="1">
    <source>
        <dbReference type="ARBA" id="ARBA00000085"/>
    </source>
</evidence>
<keyword evidence="8" id="KW-0812">Transmembrane</keyword>
<organism evidence="22 23">
    <name type="scientific">Chamaesiphon minutus (strain ATCC 27169 / PCC 6605)</name>
    <dbReference type="NCBI Taxonomy" id="1173020"/>
    <lineage>
        <taxon>Bacteria</taxon>
        <taxon>Bacillati</taxon>
        <taxon>Cyanobacteriota</taxon>
        <taxon>Cyanophyceae</taxon>
        <taxon>Gomontiellales</taxon>
        <taxon>Chamaesiphonaceae</taxon>
        <taxon>Chamaesiphon</taxon>
    </lineage>
</organism>
<dbReference type="InterPro" id="IPR005467">
    <property type="entry name" value="His_kinase_dom"/>
</dbReference>
<protein>
    <recommendedName>
        <fullName evidence="3">histidine kinase</fullName>
        <ecNumber evidence="3">2.7.13.3</ecNumber>
    </recommendedName>
</protein>
<dbReference type="CDD" id="cd00082">
    <property type="entry name" value="HisKA"/>
    <property type="match status" value="1"/>
</dbReference>
<evidence type="ECO:0000256" key="17">
    <source>
        <dbReference type="SAM" id="Coils"/>
    </source>
</evidence>
<dbReference type="InterPro" id="IPR004358">
    <property type="entry name" value="Sig_transdc_His_kin-like_C"/>
</dbReference>
<dbReference type="CDD" id="cd17546">
    <property type="entry name" value="REC_hyHK_CKI1_RcsC-like"/>
    <property type="match status" value="1"/>
</dbReference>
<evidence type="ECO:0000256" key="7">
    <source>
        <dbReference type="ARBA" id="ARBA00022679"/>
    </source>
</evidence>
<dbReference type="InterPro" id="IPR035965">
    <property type="entry name" value="PAS-like_dom_sf"/>
</dbReference>
<dbReference type="Pfam" id="PF02518">
    <property type="entry name" value="HATPase_c"/>
    <property type="match status" value="1"/>
</dbReference>
<dbReference type="SUPFAM" id="SSF55874">
    <property type="entry name" value="ATPase domain of HSP90 chaperone/DNA topoisomerase II/histidine kinase"/>
    <property type="match status" value="1"/>
</dbReference>
<feature type="domain" description="Histidine kinase" evidence="18">
    <location>
        <begin position="281"/>
        <end position="505"/>
    </location>
</feature>
<evidence type="ECO:0000256" key="8">
    <source>
        <dbReference type="ARBA" id="ARBA00022692"/>
    </source>
</evidence>
<dbReference type="NCBIfam" id="TIGR00229">
    <property type="entry name" value="sensory_box"/>
    <property type="match status" value="1"/>
</dbReference>
<dbReference type="InterPro" id="IPR003661">
    <property type="entry name" value="HisK_dim/P_dom"/>
</dbReference>
<comment type="subcellular location">
    <subcellularLocation>
        <location evidence="2">Cell inner membrane</location>
        <topology evidence="2">Multi-pass membrane protein</topology>
    </subcellularLocation>
</comment>
<dbReference type="SMART" id="SM00448">
    <property type="entry name" value="REC"/>
    <property type="match status" value="2"/>
</dbReference>
<evidence type="ECO:0000259" key="18">
    <source>
        <dbReference type="PROSITE" id="PS50109"/>
    </source>
</evidence>
<reference evidence="22 23" key="1">
    <citation type="submission" date="2012-05" db="EMBL/GenBank/DDBJ databases">
        <title>Finished chromosome of genome of Chamaesiphon sp. PCC 6605.</title>
        <authorList>
            <consortium name="US DOE Joint Genome Institute"/>
            <person name="Gugger M."/>
            <person name="Coursin T."/>
            <person name="Rippka R."/>
            <person name="Tandeau De Marsac N."/>
            <person name="Huntemann M."/>
            <person name="Wei C.-L."/>
            <person name="Han J."/>
            <person name="Detter J.C."/>
            <person name="Han C."/>
            <person name="Tapia R."/>
            <person name="Chen A."/>
            <person name="Kyrpides N."/>
            <person name="Mavromatis K."/>
            <person name="Markowitz V."/>
            <person name="Szeto E."/>
            <person name="Ivanova N."/>
            <person name="Pagani I."/>
            <person name="Pati A."/>
            <person name="Goodwin L."/>
            <person name="Nordberg H.P."/>
            <person name="Cantor M.N."/>
            <person name="Hua S.X."/>
            <person name="Woyke T."/>
            <person name="Kerfeld C.A."/>
        </authorList>
    </citation>
    <scope>NUCLEOTIDE SEQUENCE [LARGE SCALE GENOMIC DNA]</scope>
    <source>
        <strain evidence="23">ATCC 27169 / PCC 6605</strain>
    </source>
</reference>
<keyword evidence="6 16" id="KW-0597">Phosphoprotein</keyword>
<keyword evidence="12" id="KW-0067">ATP-binding</keyword>
<dbReference type="Pfam" id="PF00072">
    <property type="entry name" value="Response_reg"/>
    <property type="match status" value="2"/>
</dbReference>
<evidence type="ECO:0000259" key="21">
    <source>
        <dbReference type="PROSITE" id="PS50113"/>
    </source>
</evidence>
<dbReference type="InterPro" id="IPR036890">
    <property type="entry name" value="HATPase_C_sf"/>
</dbReference>
<dbReference type="InterPro" id="IPR011006">
    <property type="entry name" value="CheY-like_superfamily"/>
</dbReference>
<keyword evidence="17" id="KW-0175">Coiled coil</keyword>
<dbReference type="STRING" id="1173020.Cha6605_2360"/>
<evidence type="ECO:0000256" key="9">
    <source>
        <dbReference type="ARBA" id="ARBA00022737"/>
    </source>
</evidence>
<dbReference type="Pfam" id="PF08447">
    <property type="entry name" value="PAS_3"/>
    <property type="match status" value="1"/>
</dbReference>
<keyword evidence="10" id="KW-0547">Nucleotide-binding</keyword>
<dbReference type="eggNOG" id="COG3852">
    <property type="taxonomic scope" value="Bacteria"/>
</dbReference>
<dbReference type="PROSITE" id="PS50110">
    <property type="entry name" value="RESPONSE_REGULATORY"/>
    <property type="match status" value="2"/>
</dbReference>
<dbReference type="Gene3D" id="3.30.565.10">
    <property type="entry name" value="Histidine kinase-like ATPase, C-terminal domain"/>
    <property type="match status" value="1"/>
</dbReference>
<keyword evidence="23" id="KW-1185">Reference proteome</keyword>
<dbReference type="InterPro" id="IPR000700">
    <property type="entry name" value="PAS-assoc_C"/>
</dbReference>
<evidence type="ECO:0000259" key="19">
    <source>
        <dbReference type="PROSITE" id="PS50110"/>
    </source>
</evidence>
<dbReference type="SUPFAM" id="SSF47384">
    <property type="entry name" value="Homodimeric domain of signal transducing histidine kinase"/>
    <property type="match status" value="1"/>
</dbReference>
<dbReference type="PROSITE" id="PS50112">
    <property type="entry name" value="PAS"/>
    <property type="match status" value="1"/>
</dbReference>
<dbReference type="InterPro" id="IPR001789">
    <property type="entry name" value="Sig_transdc_resp-reg_receiver"/>
</dbReference>
<sequence length="636" mass="70957">MNPQLKILIVEDSEDDLLLLLRELRRSGYVLDYMRVETADQMQAALEHQTWDIVIADYTLPRFSAPEALQLLQHQHQDLPFIIVSGTIGEETAVAAMRAGAHDYLLKDNLARLVPAIERELREARERQKRLDAEQALRESEERFRQLAENITESVFWISDPTAPQMLYVSPAYERIWGRSCASLATNFMEWIEAIHPEDRQRIHTSFFEHSLAGNSDREYRIVRPDGSIRWIRARGFPIKDRAGVPYRVVGIAEDITEHKLTEAALRRTERLESLGTLTSGIAHDLNNVLTPILGIVQLLPLKIANMDESTQGLLQILHDSTQRGADLVKQILSFTRGIESKPTDTQVRELLLELQKIIQQAFPKNIELSIDLAPDLWTIEADSTMLHQVFMNLCVNARDAMPNGGKLAIVAKNFPIDESYALMHLEAQVGAYITIEIADTGTGIRPEILDRIFDPFFTTKEIGKGTGLGLSTVIGIVKGHHGFINVDSEVGKGSRFKVYLPATATSTAAPAVKTAPPSGQGELILVVDDEVAIQEITKVTLETYGYRAITASDGIEAIALYAEHKQEIAFVLLDMMMPLLDSETIIRTLSQLNPQVQIIAMSGLATNESVRKTMGEGVRAFLAKPFTAAELLKLL</sequence>
<dbReference type="PROSITE" id="PS50113">
    <property type="entry name" value="PAC"/>
    <property type="match status" value="1"/>
</dbReference>
<dbReference type="PANTHER" id="PTHR43065">
    <property type="entry name" value="SENSOR HISTIDINE KINASE"/>
    <property type="match status" value="1"/>
</dbReference>
<dbReference type="PANTHER" id="PTHR43065:SF46">
    <property type="entry name" value="C4-DICARBOXYLATE TRANSPORT SENSOR PROTEIN DCTB"/>
    <property type="match status" value="1"/>
</dbReference>
<dbReference type="SMART" id="SM00387">
    <property type="entry name" value="HATPase_c"/>
    <property type="match status" value="1"/>
</dbReference>
<dbReference type="SMART" id="SM00086">
    <property type="entry name" value="PAC"/>
    <property type="match status" value="1"/>
</dbReference>
<dbReference type="RefSeq" id="WP_015159582.1">
    <property type="nucleotide sequence ID" value="NC_019697.1"/>
</dbReference>
<name>K9UE93_CHAP6</name>
<dbReference type="PRINTS" id="PR00344">
    <property type="entry name" value="BCTRLSENSOR"/>
</dbReference>
<dbReference type="GO" id="GO:0005524">
    <property type="term" value="F:ATP binding"/>
    <property type="evidence" value="ECO:0007669"/>
    <property type="project" value="UniProtKB-KW"/>
</dbReference>
<evidence type="ECO:0000256" key="15">
    <source>
        <dbReference type="ARBA" id="ARBA00023136"/>
    </source>
</evidence>
<dbReference type="eggNOG" id="COG0745">
    <property type="taxonomic scope" value="Bacteria"/>
</dbReference>
<accession>K9UE93</accession>
<evidence type="ECO:0000313" key="22">
    <source>
        <dbReference type="EMBL" id="AFY93432.1"/>
    </source>
</evidence>
<evidence type="ECO:0000256" key="12">
    <source>
        <dbReference type="ARBA" id="ARBA00022840"/>
    </source>
</evidence>
<dbReference type="PATRIC" id="fig|1173020.3.peg.2684"/>
<keyword evidence="4" id="KW-1003">Cell membrane</keyword>
<dbReference type="Proteomes" id="UP000010366">
    <property type="component" value="Chromosome"/>
</dbReference>
<evidence type="ECO:0000256" key="10">
    <source>
        <dbReference type="ARBA" id="ARBA00022741"/>
    </source>
</evidence>
<dbReference type="PROSITE" id="PS50109">
    <property type="entry name" value="HIS_KIN"/>
    <property type="match status" value="1"/>
</dbReference>
<dbReference type="CDD" id="cd00130">
    <property type="entry name" value="PAS"/>
    <property type="match status" value="1"/>
</dbReference>
<dbReference type="GO" id="GO:0005886">
    <property type="term" value="C:plasma membrane"/>
    <property type="evidence" value="ECO:0007669"/>
    <property type="project" value="UniProtKB-SubCell"/>
</dbReference>
<feature type="domain" description="PAS" evidence="20">
    <location>
        <begin position="140"/>
        <end position="215"/>
    </location>
</feature>
<keyword evidence="5" id="KW-0997">Cell inner membrane</keyword>
<evidence type="ECO:0000256" key="16">
    <source>
        <dbReference type="PROSITE-ProRule" id="PRU00169"/>
    </source>
</evidence>
<feature type="modified residue" description="4-aspartylphosphate" evidence="16">
    <location>
        <position position="57"/>
    </location>
</feature>
<dbReference type="GO" id="GO:0000155">
    <property type="term" value="F:phosphorelay sensor kinase activity"/>
    <property type="evidence" value="ECO:0007669"/>
    <property type="project" value="InterPro"/>
</dbReference>
<feature type="domain" description="Response regulatory" evidence="19">
    <location>
        <begin position="6"/>
        <end position="122"/>
    </location>
</feature>
<feature type="coiled-coil region" evidence="17">
    <location>
        <begin position="107"/>
        <end position="150"/>
    </location>
</feature>
<dbReference type="HOGENOM" id="CLU_000445_114_51_3"/>
<dbReference type="SMART" id="SM00388">
    <property type="entry name" value="HisKA"/>
    <property type="match status" value="1"/>
</dbReference>
<evidence type="ECO:0000256" key="6">
    <source>
        <dbReference type="ARBA" id="ARBA00022553"/>
    </source>
</evidence>
<dbReference type="InterPro" id="IPR000014">
    <property type="entry name" value="PAS"/>
</dbReference>
<dbReference type="CDD" id="cd00156">
    <property type="entry name" value="REC"/>
    <property type="match status" value="1"/>
</dbReference>
<keyword evidence="11" id="KW-0418">Kinase</keyword>
<dbReference type="OrthoDB" id="9788063at2"/>
<keyword evidence="14" id="KW-0902">Two-component regulatory system</keyword>
<dbReference type="Pfam" id="PF00512">
    <property type="entry name" value="HisKA"/>
    <property type="match status" value="1"/>
</dbReference>
<feature type="domain" description="PAC" evidence="21">
    <location>
        <begin position="216"/>
        <end position="268"/>
    </location>
</feature>
<evidence type="ECO:0000256" key="11">
    <source>
        <dbReference type="ARBA" id="ARBA00022777"/>
    </source>
</evidence>
<dbReference type="EMBL" id="CP003600">
    <property type="protein sequence ID" value="AFY93432.1"/>
    <property type="molecule type" value="Genomic_DNA"/>
</dbReference>
<gene>
    <name evidence="22" type="ORF">Cha6605_2360</name>
</gene>
<dbReference type="eggNOG" id="COG2204">
    <property type="taxonomic scope" value="Bacteria"/>
</dbReference>
<evidence type="ECO:0000259" key="20">
    <source>
        <dbReference type="PROSITE" id="PS50112"/>
    </source>
</evidence>
<keyword evidence="13" id="KW-1133">Transmembrane helix</keyword>
<feature type="domain" description="Response regulatory" evidence="19">
    <location>
        <begin position="524"/>
        <end position="636"/>
    </location>
</feature>
<evidence type="ECO:0000256" key="14">
    <source>
        <dbReference type="ARBA" id="ARBA00023012"/>
    </source>
</evidence>
<dbReference type="SUPFAM" id="SSF55785">
    <property type="entry name" value="PYP-like sensor domain (PAS domain)"/>
    <property type="match status" value="1"/>
</dbReference>
<dbReference type="Gene3D" id="1.10.287.130">
    <property type="match status" value="1"/>
</dbReference>
<evidence type="ECO:0000256" key="3">
    <source>
        <dbReference type="ARBA" id="ARBA00012438"/>
    </source>
</evidence>
<dbReference type="InterPro" id="IPR001610">
    <property type="entry name" value="PAC"/>
</dbReference>
<proteinExistence type="predicted"/>
<dbReference type="AlphaFoldDB" id="K9UE93"/>
<evidence type="ECO:0000256" key="4">
    <source>
        <dbReference type="ARBA" id="ARBA00022475"/>
    </source>
</evidence>
<comment type="catalytic activity">
    <reaction evidence="1">
        <text>ATP + protein L-histidine = ADP + protein N-phospho-L-histidine.</text>
        <dbReference type="EC" id="2.7.13.3"/>
    </reaction>
</comment>
<keyword evidence="9" id="KW-0677">Repeat</keyword>
<evidence type="ECO:0000256" key="2">
    <source>
        <dbReference type="ARBA" id="ARBA00004429"/>
    </source>
</evidence>
<dbReference type="FunFam" id="2.10.70.100:FF:000001">
    <property type="entry name" value="Sensory transduction histidine kinase"/>
    <property type="match status" value="1"/>
</dbReference>
<dbReference type="InterPro" id="IPR036097">
    <property type="entry name" value="HisK_dim/P_sf"/>
</dbReference>
<keyword evidence="15" id="KW-0472">Membrane</keyword>
<evidence type="ECO:0000256" key="5">
    <source>
        <dbReference type="ARBA" id="ARBA00022519"/>
    </source>
</evidence>
<evidence type="ECO:0000256" key="13">
    <source>
        <dbReference type="ARBA" id="ARBA00022989"/>
    </source>
</evidence>
<dbReference type="InterPro" id="IPR013655">
    <property type="entry name" value="PAS_fold_3"/>
</dbReference>
<evidence type="ECO:0000313" key="23">
    <source>
        <dbReference type="Proteomes" id="UP000010366"/>
    </source>
</evidence>
<dbReference type="SUPFAM" id="SSF52172">
    <property type="entry name" value="CheY-like"/>
    <property type="match status" value="2"/>
</dbReference>
<dbReference type="Gene3D" id="3.30.450.20">
    <property type="entry name" value="PAS domain"/>
    <property type="match status" value="1"/>
</dbReference>